<feature type="transmembrane region" description="Helical" evidence="1">
    <location>
        <begin position="352"/>
        <end position="373"/>
    </location>
</feature>
<evidence type="ECO:0008006" key="4">
    <source>
        <dbReference type="Google" id="ProtNLM"/>
    </source>
</evidence>
<organism evidence="2 3">
    <name type="scientific">Treponema bryantii</name>
    <dbReference type="NCBI Taxonomy" id="163"/>
    <lineage>
        <taxon>Bacteria</taxon>
        <taxon>Pseudomonadati</taxon>
        <taxon>Spirochaetota</taxon>
        <taxon>Spirochaetia</taxon>
        <taxon>Spirochaetales</taxon>
        <taxon>Treponemataceae</taxon>
        <taxon>Treponema</taxon>
    </lineage>
</organism>
<dbReference type="AlphaFoldDB" id="A0A1H9C1U1"/>
<reference evidence="2 3" key="1">
    <citation type="submission" date="2016-10" db="EMBL/GenBank/DDBJ databases">
        <authorList>
            <person name="de Groot N.N."/>
        </authorList>
    </citation>
    <scope>NUCLEOTIDE SEQUENCE [LARGE SCALE GENOMIC DNA]</scope>
    <source>
        <strain evidence="2 3">B25</strain>
    </source>
</reference>
<keyword evidence="3" id="KW-1185">Reference proteome</keyword>
<protein>
    <recommendedName>
        <fullName evidence="4">SH3 domain-containing protein</fullName>
    </recommendedName>
</protein>
<feature type="transmembrane region" description="Helical" evidence="1">
    <location>
        <begin position="380"/>
        <end position="399"/>
    </location>
</feature>
<dbReference type="EMBL" id="FOFU01000002">
    <property type="protein sequence ID" value="SEP94917.1"/>
    <property type="molecule type" value="Genomic_DNA"/>
</dbReference>
<dbReference type="Proteomes" id="UP000182360">
    <property type="component" value="Unassembled WGS sequence"/>
</dbReference>
<proteinExistence type="predicted"/>
<dbReference type="Gene3D" id="2.30.30.40">
    <property type="entry name" value="SH3 Domains"/>
    <property type="match status" value="1"/>
</dbReference>
<name>A0A1H9C1U1_9SPIR</name>
<gene>
    <name evidence="2" type="ORF">SAMN04487977_10210</name>
</gene>
<keyword evidence="1" id="KW-0472">Membrane</keyword>
<accession>A0A1H9C1U1</accession>
<dbReference type="RefSeq" id="WP_074640930.1">
    <property type="nucleotide sequence ID" value="NZ_FOFU01000002.1"/>
</dbReference>
<keyword evidence="1" id="KW-1133">Transmembrane helix</keyword>
<evidence type="ECO:0000313" key="3">
    <source>
        <dbReference type="Proteomes" id="UP000182360"/>
    </source>
</evidence>
<evidence type="ECO:0000256" key="1">
    <source>
        <dbReference type="SAM" id="Phobius"/>
    </source>
</evidence>
<dbReference type="OrthoDB" id="355081at2"/>
<keyword evidence="1" id="KW-0812">Transmembrane</keyword>
<sequence>MEKQRIKRLIRSGRRFLITALLISVAAPVFSQTLTLEKIKQLRLVPEESQNLYTKTDIKFIVTIPYVQPSQVQVLAANQKDDITFRTLRKAENYEEQGTLIEIWYNFANKGDYSLAPISVMIQNHRRSIYFEPVSITDDPATLTPRIVLVFDDGTRVYSDELNFPKPLLTVPTGKKLGFTVNLQYATQLVQFNWEIPKDSIFTCTKQFEFTENRYRERVYSHILLPVASFEWTGLVAETIKLPTIRLSATGYNGYRSELLMPEICIDFTEADEAAAATDDADIFSAAFYQETAETSVVIDSELSYEDCMRLADYYSKEHNEFLLYPKARRDRINFEESCGIVISENPIFPTIYLYISIIIIVISIVFIIISIRRKHKIRMLMYIVLLILGAAVLFYCAVRRNERYGISAGCKIYSIPQENAESVSEVGRGNRVRILEHTGKWYYIEVGETGGWCTSDKIIIIK</sequence>
<evidence type="ECO:0000313" key="2">
    <source>
        <dbReference type="EMBL" id="SEP94917.1"/>
    </source>
</evidence>